<protein>
    <submittedName>
        <fullName evidence="2">Uncharacterized protein</fullName>
    </submittedName>
</protein>
<name>X6LEJ7_RETFI</name>
<evidence type="ECO:0000256" key="1">
    <source>
        <dbReference type="SAM" id="Phobius"/>
    </source>
</evidence>
<comment type="caution">
    <text evidence="2">The sequence shown here is derived from an EMBL/GenBank/DDBJ whole genome shotgun (WGS) entry which is preliminary data.</text>
</comment>
<evidence type="ECO:0000313" key="3">
    <source>
        <dbReference type="Proteomes" id="UP000023152"/>
    </source>
</evidence>
<reference evidence="2 3" key="1">
    <citation type="journal article" date="2013" name="Curr. Biol.">
        <title>The Genome of the Foraminiferan Reticulomyxa filosa.</title>
        <authorList>
            <person name="Glockner G."/>
            <person name="Hulsmann N."/>
            <person name="Schleicher M."/>
            <person name="Noegel A.A."/>
            <person name="Eichinger L."/>
            <person name="Gallinger C."/>
            <person name="Pawlowski J."/>
            <person name="Sierra R."/>
            <person name="Euteneuer U."/>
            <person name="Pillet L."/>
            <person name="Moustafa A."/>
            <person name="Platzer M."/>
            <person name="Groth M."/>
            <person name="Szafranski K."/>
            <person name="Schliwa M."/>
        </authorList>
    </citation>
    <scope>NUCLEOTIDE SEQUENCE [LARGE SCALE GENOMIC DNA]</scope>
</reference>
<keyword evidence="1" id="KW-0812">Transmembrane</keyword>
<dbReference type="EMBL" id="ASPP01043614">
    <property type="protein sequence ID" value="ETN99551.1"/>
    <property type="molecule type" value="Genomic_DNA"/>
</dbReference>
<evidence type="ECO:0000313" key="2">
    <source>
        <dbReference type="EMBL" id="ETN99551.1"/>
    </source>
</evidence>
<keyword evidence="1" id="KW-0472">Membrane</keyword>
<dbReference type="OrthoDB" id="10550652at2759"/>
<accession>X6LEJ7</accession>
<gene>
    <name evidence="2" type="ORF">RFI_37920</name>
</gene>
<proteinExistence type="predicted"/>
<dbReference type="Proteomes" id="UP000023152">
    <property type="component" value="Unassembled WGS sequence"/>
</dbReference>
<feature type="transmembrane region" description="Helical" evidence="1">
    <location>
        <begin position="38"/>
        <end position="59"/>
    </location>
</feature>
<sequence>MLHKQIQVLNFKAFIKFLSGFSLKFYKKIKLRRLLEKGFFIKPNIIFACITMGSFWSFFLSFSHTEEKKEEKKEEKVDAERYFKIVKSEQVKVINSYTVQLDEALIYVKSYSELASIFGYSSKYKVIHFGLIVKNNWYITENGASDTNASMFPILFAHVLPTKTTGIRDDEIKTAKYTHLRVHFYSDLSQIEKELLRVIGGGQIYQSKFETSTATMKQCIPLLNDVLGKQYTFKPWELGLSPNEFKESDDMNCKRFVNKVEKHIHYTVPNDVWEKAVEIITDAAQQDAQLANYVNQIEGRDKMTARQLSDHACFIL</sequence>
<dbReference type="AlphaFoldDB" id="X6LEJ7"/>
<keyword evidence="1" id="KW-1133">Transmembrane helix</keyword>
<organism evidence="2 3">
    <name type="scientific">Reticulomyxa filosa</name>
    <dbReference type="NCBI Taxonomy" id="46433"/>
    <lineage>
        <taxon>Eukaryota</taxon>
        <taxon>Sar</taxon>
        <taxon>Rhizaria</taxon>
        <taxon>Retaria</taxon>
        <taxon>Foraminifera</taxon>
        <taxon>Monothalamids</taxon>
        <taxon>Reticulomyxidae</taxon>
        <taxon>Reticulomyxa</taxon>
    </lineage>
</organism>
<keyword evidence="3" id="KW-1185">Reference proteome</keyword>